<feature type="binding site" evidence="3">
    <location>
        <position position="164"/>
    </location>
    <ligand>
        <name>Mn(2+)</name>
        <dbReference type="ChEBI" id="CHEBI:29035"/>
        <label>2</label>
    </ligand>
</feature>
<dbReference type="InterPro" id="IPR017439">
    <property type="entry name" value="Amidohydrolase"/>
</dbReference>
<feature type="binding site" evidence="3">
    <location>
        <position position="139"/>
    </location>
    <ligand>
        <name>Mn(2+)</name>
        <dbReference type="ChEBI" id="CHEBI:29035"/>
        <label>2</label>
    </ligand>
</feature>
<feature type="binding site" evidence="3">
    <location>
        <position position="103"/>
    </location>
    <ligand>
        <name>Mn(2+)</name>
        <dbReference type="ChEBI" id="CHEBI:29035"/>
        <label>2</label>
    </ligand>
</feature>
<dbReference type="EMBL" id="CP015506">
    <property type="protein sequence ID" value="AND42330.1"/>
    <property type="molecule type" value="Genomic_DNA"/>
</dbReference>
<dbReference type="SUPFAM" id="SSF53187">
    <property type="entry name" value="Zn-dependent exopeptidases"/>
    <property type="match status" value="1"/>
</dbReference>
<evidence type="ECO:0000313" key="6">
    <source>
        <dbReference type="Proteomes" id="UP000077856"/>
    </source>
</evidence>
<sequence length="404" mass="44207">MTEKLFERLQEIYPEMVSFRRDLHMYPELSHHEVNTPEKVACFLENLGLEVKRNVGGRGVTGLLKGGKPGKTVALRADFDALPIQEENEVEYKSRIPGVMHACGHDIHTAALLGVAKTLSEVKDQLKGNVLFIHQFAEEVIPGGAKSMIEDGCLDGADVIYGAHVWSTNRTGTIGVREGDAMAAGDTFEINIFGKGGHAATPHLTVDPIAAGCQLISNLQQVVARKVDPVKTAVVSVAAFNSGTGFNVIPDKARITGTVRTFDEDVRSMIESLIGEIAHSTCKALGATAKYEYVRGYPAVKNHPDETKRVERLAGKIVGEENVIHMPAQMGMEDFAYYLQKVPGTFFFVGGNSEEIEEFPHHHPRFDVDERSMIDIGKVFISAVFDYLSDEGAAERKPAEVQSN</sequence>
<comment type="similarity">
    <text evidence="1">Belongs to the peptidase M20 family.</text>
</comment>
<dbReference type="InterPro" id="IPR002933">
    <property type="entry name" value="Peptidase_M20"/>
</dbReference>
<dbReference type="GO" id="GO:0016787">
    <property type="term" value="F:hydrolase activity"/>
    <property type="evidence" value="ECO:0007669"/>
    <property type="project" value="UniProtKB-KW"/>
</dbReference>
<dbReference type="Pfam" id="PF07687">
    <property type="entry name" value="M20_dimer"/>
    <property type="match status" value="1"/>
</dbReference>
<keyword evidence="3" id="KW-0464">Manganese</keyword>
<dbReference type="NCBIfam" id="TIGR01891">
    <property type="entry name" value="amidohydrolases"/>
    <property type="match status" value="1"/>
</dbReference>
<organism evidence="5 6">
    <name type="scientific">Cytobacillus oceanisediminis 2691</name>
    <dbReference type="NCBI Taxonomy" id="1196031"/>
    <lineage>
        <taxon>Bacteria</taxon>
        <taxon>Bacillati</taxon>
        <taxon>Bacillota</taxon>
        <taxon>Bacilli</taxon>
        <taxon>Bacillales</taxon>
        <taxon>Bacillaceae</taxon>
        <taxon>Cytobacillus</taxon>
    </lineage>
</organism>
<dbReference type="GO" id="GO:0046872">
    <property type="term" value="F:metal ion binding"/>
    <property type="evidence" value="ECO:0007669"/>
    <property type="project" value="UniProtKB-KW"/>
</dbReference>
<proteinExistence type="inferred from homology"/>
<keyword evidence="3" id="KW-0479">Metal-binding</keyword>
<dbReference type="InterPro" id="IPR011650">
    <property type="entry name" value="Peptidase_M20_dimer"/>
</dbReference>
<dbReference type="Proteomes" id="UP000077856">
    <property type="component" value="Chromosome"/>
</dbReference>
<evidence type="ECO:0000256" key="3">
    <source>
        <dbReference type="PIRSR" id="PIRSR005962-1"/>
    </source>
</evidence>
<dbReference type="PANTHER" id="PTHR11014:SF63">
    <property type="entry name" value="METALLOPEPTIDASE, PUTATIVE (AFU_ORTHOLOGUE AFUA_6G09600)-RELATED"/>
    <property type="match status" value="1"/>
</dbReference>
<feature type="binding site" evidence="3">
    <location>
        <position position="105"/>
    </location>
    <ligand>
        <name>Mn(2+)</name>
        <dbReference type="ChEBI" id="CHEBI:29035"/>
        <label>2</label>
    </ligand>
</feature>
<dbReference type="AlphaFoldDB" id="A0A160MGI3"/>
<feature type="domain" description="Peptidase M20 dimerisation" evidence="4">
    <location>
        <begin position="187"/>
        <end position="278"/>
    </location>
</feature>
<evidence type="ECO:0000313" key="5">
    <source>
        <dbReference type="EMBL" id="AND42330.1"/>
    </source>
</evidence>
<protein>
    <submittedName>
        <fullName evidence="5">Peptidase M20</fullName>
    </submittedName>
</protein>
<dbReference type="Pfam" id="PF01546">
    <property type="entry name" value="Peptidase_M20"/>
    <property type="match status" value="1"/>
</dbReference>
<dbReference type="CDD" id="cd08021">
    <property type="entry name" value="M20_Acy1_YhaA-like"/>
    <property type="match status" value="1"/>
</dbReference>
<dbReference type="STRING" id="1196031.A361_25320"/>
<keyword evidence="2" id="KW-0378">Hydrolase</keyword>
<comment type="cofactor">
    <cofactor evidence="3">
        <name>Mn(2+)</name>
        <dbReference type="ChEBI" id="CHEBI:29035"/>
    </cofactor>
    <text evidence="3">The Mn(2+) ion enhances activity.</text>
</comment>
<dbReference type="PANTHER" id="PTHR11014">
    <property type="entry name" value="PEPTIDASE M20 FAMILY MEMBER"/>
    <property type="match status" value="1"/>
</dbReference>
<name>A0A160MGI3_9BACI</name>
<dbReference type="PIRSF" id="PIRSF005962">
    <property type="entry name" value="Pept_M20D_amidohydro"/>
    <property type="match status" value="1"/>
</dbReference>
<dbReference type="Gene3D" id="3.30.70.360">
    <property type="match status" value="1"/>
</dbReference>
<gene>
    <name evidence="5" type="ORF">A361_25320</name>
</gene>
<accession>A0A160MGI3</accession>
<dbReference type="SUPFAM" id="SSF55031">
    <property type="entry name" value="Bacterial exopeptidase dimerisation domain"/>
    <property type="match status" value="1"/>
</dbReference>
<evidence type="ECO:0000256" key="2">
    <source>
        <dbReference type="ARBA" id="ARBA00022801"/>
    </source>
</evidence>
<dbReference type="InterPro" id="IPR036264">
    <property type="entry name" value="Bact_exopeptidase_dim_dom"/>
</dbReference>
<dbReference type="eggNOG" id="COG1473">
    <property type="taxonomic scope" value="Bacteria"/>
</dbReference>
<dbReference type="FunFam" id="3.30.70.360:FF:000014">
    <property type="entry name" value="N-acyl-L-amino acid amidohydrolase"/>
    <property type="match status" value="1"/>
</dbReference>
<dbReference type="KEGG" id="bon:A361_25320"/>
<reference evidence="5 6" key="1">
    <citation type="submission" date="2016-04" db="EMBL/GenBank/DDBJ databases">
        <title>Complete genome sequence of Bacillus oceanisediminis strain 2691.</title>
        <authorList>
            <person name="Jeong H."/>
            <person name="Kim H.J."/>
            <person name="Lee D.-W."/>
        </authorList>
    </citation>
    <scope>NUCLEOTIDE SEQUENCE [LARGE SCALE GENOMIC DNA]</scope>
    <source>
        <strain evidence="5 6">2691</strain>
    </source>
</reference>
<dbReference type="RefSeq" id="WP_019380704.1">
    <property type="nucleotide sequence ID" value="NZ_CP015506.1"/>
</dbReference>
<dbReference type="Gene3D" id="3.40.630.10">
    <property type="entry name" value="Zn peptidases"/>
    <property type="match status" value="1"/>
</dbReference>
<feature type="binding site" evidence="3">
    <location>
        <position position="362"/>
    </location>
    <ligand>
        <name>Mn(2+)</name>
        <dbReference type="ChEBI" id="CHEBI:29035"/>
        <label>2</label>
    </ligand>
</feature>
<evidence type="ECO:0000256" key="1">
    <source>
        <dbReference type="ARBA" id="ARBA00006153"/>
    </source>
</evidence>
<evidence type="ECO:0000259" key="4">
    <source>
        <dbReference type="Pfam" id="PF07687"/>
    </source>
</evidence>